<feature type="transmembrane region" description="Helical" evidence="1">
    <location>
        <begin position="244"/>
        <end position="264"/>
    </location>
</feature>
<comment type="caution">
    <text evidence="4">The sequence shown here is derived from an EMBL/GenBank/DDBJ whole genome shotgun (WGS) entry which is preliminary data.</text>
</comment>
<evidence type="ECO:0000313" key="4">
    <source>
        <dbReference type="EMBL" id="OPJ60483.1"/>
    </source>
</evidence>
<dbReference type="AlphaFoldDB" id="A0A1V4IKQ5"/>
<feature type="transmembrane region" description="Helical" evidence="1">
    <location>
        <begin position="213"/>
        <end position="232"/>
    </location>
</feature>
<evidence type="ECO:0000259" key="3">
    <source>
        <dbReference type="Pfam" id="PF02517"/>
    </source>
</evidence>
<evidence type="ECO:0000256" key="1">
    <source>
        <dbReference type="SAM" id="Phobius"/>
    </source>
</evidence>
<dbReference type="Gene3D" id="2.60.40.1730">
    <property type="entry name" value="tricorn interacting facor f3 domain"/>
    <property type="match status" value="1"/>
</dbReference>
<dbReference type="InterPro" id="IPR042097">
    <property type="entry name" value="Aminopeptidase_N-like_N_sf"/>
</dbReference>
<feature type="transmembrane region" description="Helical" evidence="1">
    <location>
        <begin position="12"/>
        <end position="33"/>
    </location>
</feature>
<keyword evidence="4" id="KW-0645">Protease</keyword>
<dbReference type="PANTHER" id="PTHR39430:SF1">
    <property type="entry name" value="PROTEASE"/>
    <property type="match status" value="1"/>
</dbReference>
<proteinExistence type="predicted"/>
<dbReference type="InterPro" id="IPR003675">
    <property type="entry name" value="Rce1/LyrA-like_dom"/>
</dbReference>
<gene>
    <name evidence="4" type="ORF">CLORY_27920</name>
</gene>
<feature type="transmembrane region" description="Helical" evidence="1">
    <location>
        <begin position="174"/>
        <end position="192"/>
    </location>
</feature>
<dbReference type="EMBL" id="MZGV01000031">
    <property type="protein sequence ID" value="OPJ60483.1"/>
    <property type="molecule type" value="Genomic_DNA"/>
</dbReference>
<dbReference type="GO" id="GO:0004175">
    <property type="term" value="F:endopeptidase activity"/>
    <property type="evidence" value="ECO:0007669"/>
    <property type="project" value="UniProtKB-ARBA"/>
</dbReference>
<dbReference type="GO" id="GO:0008270">
    <property type="term" value="F:zinc ion binding"/>
    <property type="evidence" value="ECO:0007669"/>
    <property type="project" value="InterPro"/>
</dbReference>
<dbReference type="InterPro" id="IPR014782">
    <property type="entry name" value="Peptidase_M1_dom"/>
</dbReference>
<accession>A0A1V4IKQ5</accession>
<dbReference type="STRING" id="1450648.CLORY_27920"/>
<keyword evidence="5" id="KW-1185">Reference proteome</keyword>
<feature type="transmembrane region" description="Helical" evidence="1">
    <location>
        <begin position="149"/>
        <end position="168"/>
    </location>
</feature>
<dbReference type="GO" id="GO:0008237">
    <property type="term" value="F:metallopeptidase activity"/>
    <property type="evidence" value="ECO:0007669"/>
    <property type="project" value="InterPro"/>
</dbReference>
<feature type="transmembrane region" description="Helical" evidence="1">
    <location>
        <begin position="276"/>
        <end position="293"/>
    </location>
</feature>
<reference evidence="4 5" key="1">
    <citation type="submission" date="2017-03" db="EMBL/GenBank/DDBJ databases">
        <title>Genome sequence of Clostridium oryzae DSM 28571.</title>
        <authorList>
            <person name="Poehlein A."/>
            <person name="Daniel R."/>
        </authorList>
    </citation>
    <scope>NUCLEOTIDE SEQUENCE [LARGE SCALE GENOMIC DNA]</scope>
    <source>
        <strain evidence="4 5">DSM 28571</strain>
    </source>
</reference>
<keyword evidence="1" id="KW-1133">Transmembrane helix</keyword>
<dbReference type="Pfam" id="PF02517">
    <property type="entry name" value="Rce1-like"/>
    <property type="match status" value="1"/>
</dbReference>
<dbReference type="GO" id="GO:0006508">
    <property type="term" value="P:proteolysis"/>
    <property type="evidence" value="ECO:0007669"/>
    <property type="project" value="UniProtKB-KW"/>
</dbReference>
<feature type="transmembrane region" description="Helical" evidence="1">
    <location>
        <begin position="115"/>
        <end position="137"/>
    </location>
</feature>
<dbReference type="CDD" id="cd09604">
    <property type="entry name" value="M1_APN_like"/>
    <property type="match status" value="1"/>
</dbReference>
<feature type="transmembrane region" description="Helical" evidence="1">
    <location>
        <begin position="39"/>
        <end position="57"/>
    </location>
</feature>
<dbReference type="Gene3D" id="1.10.390.10">
    <property type="entry name" value="Neutral Protease Domain 2"/>
    <property type="match status" value="1"/>
</dbReference>
<feature type="domain" description="CAAX prenyl protease 2/Lysostaphin resistance protein A-like" evidence="3">
    <location>
        <begin position="118"/>
        <end position="208"/>
    </location>
</feature>
<feature type="domain" description="Peptidase M1 membrane alanine aminopeptidase" evidence="2">
    <location>
        <begin position="550"/>
        <end position="742"/>
    </location>
</feature>
<evidence type="ECO:0000259" key="2">
    <source>
        <dbReference type="Pfam" id="PF01433"/>
    </source>
</evidence>
<dbReference type="Pfam" id="PF01433">
    <property type="entry name" value="Peptidase_M1"/>
    <property type="match status" value="1"/>
</dbReference>
<dbReference type="InterPro" id="IPR027268">
    <property type="entry name" value="Peptidase_M4/M1_CTD_sf"/>
</dbReference>
<dbReference type="SUPFAM" id="SSF55486">
    <property type="entry name" value="Metalloproteases ('zincins'), catalytic domain"/>
    <property type="match status" value="1"/>
</dbReference>
<dbReference type="RefSeq" id="WP_079425484.1">
    <property type="nucleotide sequence ID" value="NZ_MZGV01000031.1"/>
</dbReference>
<dbReference type="GO" id="GO:0080120">
    <property type="term" value="P:CAAX-box protein maturation"/>
    <property type="evidence" value="ECO:0007669"/>
    <property type="project" value="UniProtKB-ARBA"/>
</dbReference>
<keyword evidence="1" id="KW-0472">Membrane</keyword>
<dbReference type="OrthoDB" id="9814383at2"/>
<dbReference type="Proteomes" id="UP000190080">
    <property type="component" value="Unassembled WGS sequence"/>
</dbReference>
<keyword evidence="4" id="KW-0378">Hydrolase</keyword>
<dbReference type="PANTHER" id="PTHR39430">
    <property type="entry name" value="MEMBRANE-ASSOCIATED PROTEASE-RELATED"/>
    <property type="match status" value="1"/>
</dbReference>
<sequence>MKKYVGPFFKGILLLVILLFTTIIISSAYTPSLSALSKILYFVPYFLAALITLFILVKMNKDKFINYGLNFKAFTANNFLRGMLYGFFFSLCLLILLLVTFEANVLGFVKQDQNIFSVAVLGILNIFLYVLGQELLFRGYLLNYFRKKFTLVGAIILASIIYAIAIPFNSAITPLAFFNNVLFGVLLSVIYIKSEKIEYVIGMHFTYRLLFNFLLSTPVEGKVSAGIFNLGFMNVDLLNGGMYGVQGGIIFLVVTVLFSVFICLKNKIHIRLTVKNIVLSCLLICFTAVYIFVDVKAWSSQHVKNDTVPVKSAEKLSNINNYNMIWNLDTDNKRVNATEEVDYINNSSDSLSEIYFHMYAAAFKKYKGDISILSVKVNNEKIKYSVEGIDDTLLKVPLQEKLLPQKRVKISIEYIVYVPKRSYDGFSDRFAYSNKFINLGNIFPIAAVYKDGAWDKHAYDKKGDAFYSETSNFSVKITAPKSYILASTGNIVSEKLRGRNKIWKMQADTVRDFAVVASQSFKVAKANVNGTIVKSYALDINKAQKVLKFSVDAIKSFNNRFGEYPYATCSVVQTDLNGGMEYPNLVMIGSYAYDNINANSIFTWAIYNSPTGELEFTVVHELAHQWWYGLVGNDEYRNAWIDEPLTQFSTLLYYKDVYGKKRFESVYNKSIALNYTIYKAALTTKNFKQPLDKYSDLEYNALIYYRVPMLIKKYYDSVGDEKFNSVLQDTFNKYKFKVLDANNYPIPLKN</sequence>
<feature type="transmembrane region" description="Helical" evidence="1">
    <location>
        <begin position="78"/>
        <end position="103"/>
    </location>
</feature>
<keyword evidence="1" id="KW-0812">Transmembrane</keyword>
<name>A0A1V4IKQ5_9CLOT</name>
<protein>
    <submittedName>
        <fullName evidence="4">CAAX amino terminal protease self-immunity</fullName>
    </submittedName>
</protein>
<evidence type="ECO:0000313" key="5">
    <source>
        <dbReference type="Proteomes" id="UP000190080"/>
    </source>
</evidence>
<organism evidence="4 5">
    <name type="scientific">Clostridium oryzae</name>
    <dbReference type="NCBI Taxonomy" id="1450648"/>
    <lineage>
        <taxon>Bacteria</taxon>
        <taxon>Bacillati</taxon>
        <taxon>Bacillota</taxon>
        <taxon>Clostridia</taxon>
        <taxon>Eubacteriales</taxon>
        <taxon>Clostridiaceae</taxon>
        <taxon>Clostridium</taxon>
    </lineage>
</organism>